<keyword evidence="4" id="KW-1185">Reference proteome</keyword>
<name>A0A1I4E427_9ACTN</name>
<evidence type="ECO:0000313" key="4">
    <source>
        <dbReference type="Proteomes" id="UP000199111"/>
    </source>
</evidence>
<feature type="domain" description="MobA/VirD2-like nuclease" evidence="2">
    <location>
        <begin position="81"/>
        <end position="173"/>
    </location>
</feature>
<evidence type="ECO:0000259" key="2">
    <source>
        <dbReference type="Pfam" id="PF03432"/>
    </source>
</evidence>
<dbReference type="InterPro" id="IPR005094">
    <property type="entry name" value="Endonuclease_MobA/VirD2"/>
</dbReference>
<dbReference type="AlphaFoldDB" id="A0A1I4E427"/>
<protein>
    <submittedName>
        <fullName evidence="3">Relaxase/Mobilisation nuclease domain-containing protein</fullName>
    </submittedName>
</protein>
<organism evidence="3 4">
    <name type="scientific">Streptosporangium canum</name>
    <dbReference type="NCBI Taxonomy" id="324952"/>
    <lineage>
        <taxon>Bacteria</taxon>
        <taxon>Bacillati</taxon>
        <taxon>Actinomycetota</taxon>
        <taxon>Actinomycetes</taxon>
        <taxon>Streptosporangiales</taxon>
        <taxon>Streptosporangiaceae</taxon>
        <taxon>Streptosporangium</taxon>
    </lineage>
</organism>
<accession>A0A1I4E427</accession>
<reference evidence="4" key="1">
    <citation type="submission" date="2016-10" db="EMBL/GenBank/DDBJ databases">
        <authorList>
            <person name="Varghese N."/>
            <person name="Submissions S."/>
        </authorList>
    </citation>
    <scope>NUCLEOTIDE SEQUENCE [LARGE SCALE GENOMIC DNA]</scope>
    <source>
        <strain evidence="4">CGMCC 4.2126</strain>
    </source>
</reference>
<evidence type="ECO:0000256" key="1">
    <source>
        <dbReference type="SAM" id="MobiDB-lite"/>
    </source>
</evidence>
<dbReference type="EMBL" id="FOQY01000046">
    <property type="protein sequence ID" value="SFK99720.1"/>
    <property type="molecule type" value="Genomic_DNA"/>
</dbReference>
<proteinExistence type="predicted"/>
<evidence type="ECO:0000313" key="3">
    <source>
        <dbReference type="EMBL" id="SFK99720.1"/>
    </source>
</evidence>
<feature type="region of interest" description="Disordered" evidence="1">
    <location>
        <begin position="474"/>
        <end position="521"/>
    </location>
</feature>
<gene>
    <name evidence="3" type="ORF">SAMN05216275_1468</name>
</gene>
<sequence length="521" mass="56026">MNNFISAQRGSSPGGLVRYLFGPGSSQEHTDQRIIAADVTLGLEEGARLDHVADADAIYALGRDMDSHRILLGVAPPGGWVWHCAISLPPGEVLADAQWAEVARTAIGRMGFEEAEGRAPCRWIAVHHGRSVGGNEHIHLMVNLVREDGTLASTWNDRRAMSRVCTDMERRYGPAVVEGRAGRGMPGYSKAEHQRMRAGGLPERQRIARLVRSCALVSGDEAEFVRRARRSGLSVRARYSVGGQEVVGYSVALRGHEADASDGAARGTGAVKQVWFGGGRLAADLSLPRPREYWPAPTAQSSAKALAQWSRGADVAGPKEASERPVYEGAVWRQAVARVEDVTAQLGQSRAQDAALWSSAARHAAALMAGLSARLEEESPGPITTTADLLARAAQTSAHPDRRLVRRGGLADLRGVAMVIRHAPTSPEIKLLLPAVVALAHTIGLWQQAERPRLATELEAGLTRVRAAYPPPSARELAAHLRSPSAPVPPIGPRMTDPATRARRPARRDQDRGGPQRGRGR</sequence>
<dbReference type="Proteomes" id="UP000199111">
    <property type="component" value="Unassembled WGS sequence"/>
</dbReference>
<dbReference type="Pfam" id="PF03432">
    <property type="entry name" value="Relaxase"/>
    <property type="match status" value="1"/>
</dbReference>
<dbReference type="GeneID" id="96304024"/>
<dbReference type="RefSeq" id="WP_143121262.1">
    <property type="nucleotide sequence ID" value="NZ_FOQY01000046.1"/>
</dbReference>